<keyword evidence="2" id="KW-1185">Reference proteome</keyword>
<name>A0A9P5Z714_9AGAR</name>
<dbReference type="Proteomes" id="UP000807469">
    <property type="component" value="Unassembled WGS sequence"/>
</dbReference>
<evidence type="ECO:0000313" key="2">
    <source>
        <dbReference type="Proteomes" id="UP000807469"/>
    </source>
</evidence>
<dbReference type="AlphaFoldDB" id="A0A9P5Z714"/>
<gene>
    <name evidence="1" type="ORF">BDN70DRAFT_991218</name>
</gene>
<protein>
    <submittedName>
        <fullName evidence="1">Uncharacterized protein</fullName>
    </submittedName>
</protein>
<accession>A0A9P5Z714</accession>
<proteinExistence type="predicted"/>
<organism evidence="1 2">
    <name type="scientific">Pholiota conissans</name>
    <dbReference type="NCBI Taxonomy" id="109636"/>
    <lineage>
        <taxon>Eukaryota</taxon>
        <taxon>Fungi</taxon>
        <taxon>Dikarya</taxon>
        <taxon>Basidiomycota</taxon>
        <taxon>Agaricomycotina</taxon>
        <taxon>Agaricomycetes</taxon>
        <taxon>Agaricomycetidae</taxon>
        <taxon>Agaricales</taxon>
        <taxon>Agaricineae</taxon>
        <taxon>Strophariaceae</taxon>
        <taxon>Pholiota</taxon>
    </lineage>
</organism>
<reference evidence="1" key="1">
    <citation type="submission" date="2020-11" db="EMBL/GenBank/DDBJ databases">
        <authorList>
            <consortium name="DOE Joint Genome Institute"/>
            <person name="Ahrendt S."/>
            <person name="Riley R."/>
            <person name="Andreopoulos W."/>
            <person name="Labutti K."/>
            <person name="Pangilinan J."/>
            <person name="Ruiz-Duenas F.J."/>
            <person name="Barrasa J.M."/>
            <person name="Sanchez-Garcia M."/>
            <person name="Camarero S."/>
            <person name="Miyauchi S."/>
            <person name="Serrano A."/>
            <person name="Linde D."/>
            <person name="Babiker R."/>
            <person name="Drula E."/>
            <person name="Ayuso-Fernandez I."/>
            <person name="Pacheco R."/>
            <person name="Padilla G."/>
            <person name="Ferreira P."/>
            <person name="Barriuso J."/>
            <person name="Kellner H."/>
            <person name="Castanera R."/>
            <person name="Alfaro M."/>
            <person name="Ramirez L."/>
            <person name="Pisabarro A.G."/>
            <person name="Kuo A."/>
            <person name="Tritt A."/>
            <person name="Lipzen A."/>
            <person name="He G."/>
            <person name="Yan M."/>
            <person name="Ng V."/>
            <person name="Cullen D."/>
            <person name="Martin F."/>
            <person name="Rosso M.-N."/>
            <person name="Henrissat B."/>
            <person name="Hibbett D."/>
            <person name="Martinez A.T."/>
            <person name="Grigoriev I.V."/>
        </authorList>
    </citation>
    <scope>NUCLEOTIDE SEQUENCE</scope>
    <source>
        <strain evidence="1">CIRM-BRFM 674</strain>
    </source>
</reference>
<comment type="caution">
    <text evidence="1">The sequence shown here is derived from an EMBL/GenBank/DDBJ whole genome shotgun (WGS) entry which is preliminary data.</text>
</comment>
<evidence type="ECO:0000313" key="1">
    <source>
        <dbReference type="EMBL" id="KAF9482284.1"/>
    </source>
</evidence>
<dbReference type="SUPFAM" id="SSF52047">
    <property type="entry name" value="RNI-like"/>
    <property type="match status" value="1"/>
</dbReference>
<dbReference type="EMBL" id="MU155167">
    <property type="protein sequence ID" value="KAF9482284.1"/>
    <property type="molecule type" value="Genomic_DNA"/>
</dbReference>
<sequence>MFPFNNLPVELQREIFVVAARSERGSALRLVLVARRIKQWVQSYIYDLVTLGSDDTKLFLRTMNSVPPEFFAAKVRKLCLSVSVSAGNAERILKVCTGVVDLAFWVDYMRAFPKQSVAPFLSPLPLRRLSIELNHFISLFTDPKSLPKWCDALTHLDLILWKHHSSPIIPHLDKLLALTHLALRPRHHLREDHQLLTNLSGCMRLQVLIIFDEPDSEETVWSEDSRVVYMPYPPKIITEWEAQAKHDDGCSWSRAEELVRKISAERTTQGSTTT</sequence>
<dbReference type="OrthoDB" id="3145912at2759"/>